<dbReference type="Gene3D" id="3.40.50.2300">
    <property type="match status" value="1"/>
</dbReference>
<name>A0ABY1ZNE6_9GAMM</name>
<evidence type="ECO:0000256" key="4">
    <source>
        <dbReference type="ARBA" id="ARBA00022912"/>
    </source>
</evidence>
<dbReference type="RefSeq" id="WP_131479397.1">
    <property type="nucleotide sequence ID" value="NZ_SJDL01000005.1"/>
</dbReference>
<evidence type="ECO:0000259" key="6">
    <source>
        <dbReference type="SMART" id="SM00226"/>
    </source>
</evidence>
<proteinExistence type="inferred from homology"/>
<reference evidence="7 8" key="1">
    <citation type="submission" date="2019-02" db="EMBL/GenBank/DDBJ databases">
        <title>Marinobacter halodurans sp. nov., a marine bacterium isolated from sea tidal flat.</title>
        <authorList>
            <person name="Yoo Y."/>
            <person name="Lee D.W."/>
            <person name="Kim B.S."/>
            <person name="Kim J.-J."/>
        </authorList>
    </citation>
    <scope>NUCLEOTIDE SEQUENCE [LARGE SCALE GENOMIC DNA]</scope>
    <source>
        <strain evidence="7 8">YJ-S3-2</strain>
    </source>
</reference>
<gene>
    <name evidence="7" type="ORF">EZI54_04270</name>
</gene>
<evidence type="ECO:0000256" key="1">
    <source>
        <dbReference type="ARBA" id="ARBA00011063"/>
    </source>
</evidence>
<dbReference type="Pfam" id="PF01451">
    <property type="entry name" value="LMWPc"/>
    <property type="match status" value="1"/>
</dbReference>
<dbReference type="Proteomes" id="UP000313645">
    <property type="component" value="Unassembled WGS sequence"/>
</dbReference>
<dbReference type="EMBL" id="SJDL01000005">
    <property type="protein sequence ID" value="TBW58078.1"/>
    <property type="molecule type" value="Genomic_DNA"/>
</dbReference>
<dbReference type="SUPFAM" id="SSF52788">
    <property type="entry name" value="Phosphotyrosine protein phosphatases I"/>
    <property type="match status" value="1"/>
</dbReference>
<evidence type="ECO:0000313" key="7">
    <source>
        <dbReference type="EMBL" id="TBW58078.1"/>
    </source>
</evidence>
<dbReference type="InterPro" id="IPR036196">
    <property type="entry name" value="Ptyr_pPase_sf"/>
</dbReference>
<dbReference type="PRINTS" id="PR00719">
    <property type="entry name" value="LMWPTPASE"/>
</dbReference>
<comment type="catalytic activity">
    <reaction evidence="5">
        <text>O-phospho-L-tyrosyl-[protein] + H2O = L-tyrosyl-[protein] + phosphate</text>
        <dbReference type="Rhea" id="RHEA:10684"/>
        <dbReference type="Rhea" id="RHEA-COMP:10136"/>
        <dbReference type="Rhea" id="RHEA-COMP:20101"/>
        <dbReference type="ChEBI" id="CHEBI:15377"/>
        <dbReference type="ChEBI" id="CHEBI:43474"/>
        <dbReference type="ChEBI" id="CHEBI:46858"/>
        <dbReference type="ChEBI" id="CHEBI:61978"/>
        <dbReference type="EC" id="3.1.3.48"/>
    </reaction>
</comment>
<feature type="domain" description="Phosphotyrosine protein phosphatase I" evidence="6">
    <location>
        <begin position="4"/>
        <end position="146"/>
    </location>
</feature>
<evidence type="ECO:0000256" key="5">
    <source>
        <dbReference type="ARBA" id="ARBA00051722"/>
    </source>
</evidence>
<keyword evidence="8" id="KW-1185">Reference proteome</keyword>
<evidence type="ECO:0000256" key="2">
    <source>
        <dbReference type="ARBA" id="ARBA00013064"/>
    </source>
</evidence>
<dbReference type="SMART" id="SM00226">
    <property type="entry name" value="LMWPc"/>
    <property type="match status" value="1"/>
</dbReference>
<dbReference type="CDD" id="cd16343">
    <property type="entry name" value="LMWPTP"/>
    <property type="match status" value="1"/>
</dbReference>
<accession>A0ABY1ZNE6</accession>
<dbReference type="InterPro" id="IPR023485">
    <property type="entry name" value="Ptyr_pPase"/>
</dbReference>
<organism evidence="7 8">
    <name type="scientific">Marinobacter halodurans</name>
    <dbReference type="NCBI Taxonomy" id="2528979"/>
    <lineage>
        <taxon>Bacteria</taxon>
        <taxon>Pseudomonadati</taxon>
        <taxon>Pseudomonadota</taxon>
        <taxon>Gammaproteobacteria</taxon>
        <taxon>Pseudomonadales</taxon>
        <taxon>Marinobacteraceae</taxon>
        <taxon>Marinobacter</taxon>
    </lineage>
</organism>
<dbReference type="InterPro" id="IPR050438">
    <property type="entry name" value="LMW_PTPase"/>
</dbReference>
<comment type="similarity">
    <text evidence="1">Belongs to the low molecular weight phosphotyrosine protein phosphatase family.</text>
</comment>
<keyword evidence="3" id="KW-0378">Hydrolase</keyword>
<keyword evidence="4" id="KW-0904">Protein phosphatase</keyword>
<comment type="caution">
    <text evidence="7">The sequence shown here is derived from an EMBL/GenBank/DDBJ whole genome shotgun (WGS) entry which is preliminary data.</text>
</comment>
<dbReference type="EC" id="3.1.3.48" evidence="2"/>
<dbReference type="PANTHER" id="PTHR11717:SF31">
    <property type="entry name" value="LOW MOLECULAR WEIGHT PROTEIN-TYROSINE-PHOSPHATASE ETP-RELATED"/>
    <property type="match status" value="1"/>
</dbReference>
<dbReference type="PANTHER" id="PTHR11717">
    <property type="entry name" value="LOW MOLECULAR WEIGHT PROTEIN TYROSINE PHOSPHATASE"/>
    <property type="match status" value="1"/>
</dbReference>
<evidence type="ECO:0000313" key="8">
    <source>
        <dbReference type="Proteomes" id="UP000313645"/>
    </source>
</evidence>
<dbReference type="InterPro" id="IPR017867">
    <property type="entry name" value="Tyr_phospatase_low_mol_wt"/>
</dbReference>
<evidence type="ECO:0000256" key="3">
    <source>
        <dbReference type="ARBA" id="ARBA00022801"/>
    </source>
</evidence>
<protein>
    <recommendedName>
        <fullName evidence="2">protein-tyrosine-phosphatase</fullName>
        <ecNumber evidence="2">3.1.3.48</ecNumber>
    </recommendedName>
</protein>
<sequence length="154" mass="17403">MTISRVLVLCVGNICRSPMAEVMLRDGFQRQGMNNVQVRSAGIATIDGRPADPNALRVMQNNGLDGGSHRSQRVAWKMIAWAELILVMEDFQKQYIESEFPEARGKVFLIGHWRRVQVPDPYRGNYSLFEASYQLLSQCSSDWVQRLSVALADA</sequence>